<gene>
    <name evidence="3" type="ORF">BRCON_1578</name>
</gene>
<evidence type="ECO:0000313" key="3">
    <source>
        <dbReference type="EMBL" id="AXA36355.1"/>
    </source>
</evidence>
<evidence type="ECO:0000256" key="2">
    <source>
        <dbReference type="SAM" id="Phobius"/>
    </source>
</evidence>
<evidence type="ECO:0000256" key="1">
    <source>
        <dbReference type="SAM" id="MobiDB-lite"/>
    </source>
</evidence>
<protein>
    <submittedName>
        <fullName evidence="3">Uncharacterized protein</fullName>
    </submittedName>
</protein>
<accession>A0A2Z4Y7G8</accession>
<evidence type="ECO:0000313" key="4">
    <source>
        <dbReference type="Proteomes" id="UP000262583"/>
    </source>
</evidence>
<dbReference type="EMBL" id="CP030759">
    <property type="protein sequence ID" value="AXA36355.1"/>
    <property type="molecule type" value="Genomic_DNA"/>
</dbReference>
<feature type="transmembrane region" description="Helical" evidence="2">
    <location>
        <begin position="49"/>
        <end position="70"/>
    </location>
</feature>
<keyword evidence="2" id="KW-1133">Transmembrane helix</keyword>
<keyword evidence="2" id="KW-0812">Transmembrane</keyword>
<dbReference type="AlphaFoldDB" id="A0A2Z4Y7G8"/>
<dbReference type="Proteomes" id="UP000262583">
    <property type="component" value="Chromosome"/>
</dbReference>
<feature type="region of interest" description="Disordered" evidence="1">
    <location>
        <begin position="1"/>
        <end position="35"/>
    </location>
</feature>
<name>A0A2Z4Y7G8_SUMC1</name>
<feature type="transmembrane region" description="Helical" evidence="2">
    <location>
        <begin position="76"/>
        <end position="97"/>
    </location>
</feature>
<reference evidence="3 4" key="1">
    <citation type="submission" date="2018-05" db="EMBL/GenBank/DDBJ databases">
        <title>A metagenomic window into the 2 km-deep terrestrial subsurface aquifer revealed taxonomically and functionally diverse microbial community comprising novel uncultured bacterial lineages.</title>
        <authorList>
            <person name="Kadnikov V.V."/>
            <person name="Mardanov A.V."/>
            <person name="Beletsky A.V."/>
            <person name="Banks D."/>
            <person name="Pimenov N.V."/>
            <person name="Frank Y.A."/>
            <person name="Karnachuk O.V."/>
            <person name="Ravin N.V."/>
        </authorList>
    </citation>
    <scope>NUCLEOTIDE SEQUENCE [LARGE SCALE GENOMIC DNA]</scope>
    <source>
        <strain evidence="3">BY</strain>
    </source>
</reference>
<keyword evidence="2" id="KW-0472">Membrane</keyword>
<organism evidence="3 4">
    <name type="scientific">Sumerlaea chitinivorans</name>
    <dbReference type="NCBI Taxonomy" id="2250252"/>
    <lineage>
        <taxon>Bacteria</taxon>
        <taxon>Candidatus Sumerlaeota</taxon>
        <taxon>Candidatus Sumerlaeia</taxon>
        <taxon>Candidatus Sumerlaeales</taxon>
        <taxon>Candidatus Sumerlaeaceae</taxon>
        <taxon>Candidatus Sumerlaea</taxon>
    </lineage>
</organism>
<proteinExistence type="predicted"/>
<sequence length="110" mass="12347">MAKKKRTEKSAVVPPHTPALGTEAPSSESDSSSRLGGATPQLFRVRDYVLLNVIFDLFCILQLILARAVLRETTGLYFFFGLLMVGFLLVSIFDYFYDRTVWPPSREGKA</sequence>
<dbReference type="KEGG" id="schv:BRCON_1578"/>